<comment type="caution">
    <text evidence="2">The sequence shown here is derived from an EMBL/GenBank/DDBJ whole genome shotgun (WGS) entry which is preliminary data.</text>
</comment>
<dbReference type="Proteomes" id="UP000051048">
    <property type="component" value="Unassembled WGS sequence"/>
</dbReference>
<name>A0A0R1TAA9_9LACO</name>
<reference evidence="2 3" key="1">
    <citation type="journal article" date="2015" name="Genome Announc.">
        <title>Expanding the biotechnology potential of lactobacilli through comparative genomics of 213 strains and associated genera.</title>
        <authorList>
            <person name="Sun Z."/>
            <person name="Harris H.M."/>
            <person name="McCann A."/>
            <person name="Guo C."/>
            <person name="Argimon S."/>
            <person name="Zhang W."/>
            <person name="Yang X."/>
            <person name="Jeffery I.B."/>
            <person name="Cooney J.C."/>
            <person name="Kagawa T.F."/>
            <person name="Liu W."/>
            <person name="Song Y."/>
            <person name="Salvetti E."/>
            <person name="Wrobel A."/>
            <person name="Rasinkangas P."/>
            <person name="Parkhill J."/>
            <person name="Rea M.C."/>
            <person name="O'Sullivan O."/>
            <person name="Ritari J."/>
            <person name="Douillard F.P."/>
            <person name="Paul Ross R."/>
            <person name="Yang R."/>
            <person name="Briner A.E."/>
            <person name="Felis G.E."/>
            <person name="de Vos W.M."/>
            <person name="Barrangou R."/>
            <person name="Klaenhammer T.R."/>
            <person name="Caufield P.W."/>
            <person name="Cui Y."/>
            <person name="Zhang H."/>
            <person name="O'Toole P.W."/>
        </authorList>
    </citation>
    <scope>NUCLEOTIDE SEQUENCE [LARGE SCALE GENOMIC DNA]</scope>
    <source>
        <strain evidence="2 3">DSM 15833</strain>
    </source>
</reference>
<evidence type="ECO:0000313" key="3">
    <source>
        <dbReference type="Proteomes" id="UP000051048"/>
    </source>
</evidence>
<proteinExistence type="predicted"/>
<evidence type="ECO:0000256" key="1">
    <source>
        <dbReference type="SAM" id="Phobius"/>
    </source>
</evidence>
<feature type="transmembrane region" description="Helical" evidence="1">
    <location>
        <begin position="29"/>
        <end position="49"/>
    </location>
</feature>
<protein>
    <submittedName>
        <fullName evidence="2">Uncharacterized protein</fullName>
    </submittedName>
</protein>
<evidence type="ECO:0000313" key="2">
    <source>
        <dbReference type="EMBL" id="KRL78220.1"/>
    </source>
</evidence>
<dbReference type="AlphaFoldDB" id="A0A0R1TAA9"/>
<dbReference type="EMBL" id="AZFH01000155">
    <property type="protein sequence ID" value="KRL78220.1"/>
    <property type="molecule type" value="Genomic_DNA"/>
</dbReference>
<organism evidence="2 3">
    <name type="scientific">Ligilactobacillus equi DSM 15833 = JCM 10991</name>
    <dbReference type="NCBI Taxonomy" id="1423740"/>
    <lineage>
        <taxon>Bacteria</taxon>
        <taxon>Bacillati</taxon>
        <taxon>Bacillota</taxon>
        <taxon>Bacilli</taxon>
        <taxon>Lactobacillales</taxon>
        <taxon>Lactobacillaceae</taxon>
        <taxon>Ligilactobacillus</taxon>
    </lineage>
</organism>
<accession>A0A0R1TAA9</accession>
<keyword evidence="1" id="KW-0812">Transmembrane</keyword>
<keyword evidence="1" id="KW-1133">Transmembrane helix</keyword>
<sequence length="53" mass="5871">MLAASSALALTETKKVPKATAAPVATPLYALLSFKVRFFLTILFFIKFYSPFQ</sequence>
<gene>
    <name evidence="2" type="ORF">FC36_GL001106</name>
</gene>
<keyword evidence="1" id="KW-0472">Membrane</keyword>